<dbReference type="RefSeq" id="WP_353947472.1">
    <property type="nucleotide sequence ID" value="NZ_CP159510.1"/>
</dbReference>
<dbReference type="EMBL" id="CP159510">
    <property type="protein sequence ID" value="XCJ15659.1"/>
    <property type="molecule type" value="Genomic_DNA"/>
</dbReference>
<dbReference type="InterPro" id="IPR035924">
    <property type="entry name" value="FlaG-like_sf"/>
</dbReference>
<dbReference type="Gene3D" id="3.30.160.170">
    <property type="entry name" value="FlaG-like"/>
    <property type="match status" value="1"/>
</dbReference>
<name>A0AAU8IC64_9BACL</name>
<keyword evidence="2" id="KW-0969">Cilium</keyword>
<organism evidence="2">
    <name type="scientific">Sporolactobacillus sp. Y61</name>
    <dbReference type="NCBI Taxonomy" id="3160863"/>
    <lineage>
        <taxon>Bacteria</taxon>
        <taxon>Bacillati</taxon>
        <taxon>Bacillota</taxon>
        <taxon>Bacilli</taxon>
        <taxon>Bacillales</taxon>
        <taxon>Sporolactobacillaceae</taxon>
        <taxon>Sporolactobacillus</taxon>
    </lineage>
</organism>
<evidence type="ECO:0000313" key="2">
    <source>
        <dbReference type="EMBL" id="XCJ15659.1"/>
    </source>
</evidence>
<feature type="compositionally biased region" description="Basic and acidic residues" evidence="1">
    <location>
        <begin position="26"/>
        <end position="42"/>
    </location>
</feature>
<protein>
    <submittedName>
        <fullName evidence="2">Flagellar protein FlaG</fullName>
    </submittedName>
</protein>
<reference evidence="2" key="1">
    <citation type="submission" date="2024-06" db="EMBL/GenBank/DDBJ databases">
        <authorList>
            <person name="Fan A."/>
            <person name="Zhang F.Y."/>
            <person name="Zhang L."/>
        </authorList>
    </citation>
    <scope>NUCLEOTIDE SEQUENCE</scope>
    <source>
        <strain evidence="2">Y61</strain>
    </source>
</reference>
<keyword evidence="2" id="KW-0282">Flagellum</keyword>
<gene>
    <name evidence="2" type="ORF">ABNN70_07895</name>
</gene>
<sequence length="123" mass="14007">MGIDVTGSASVTHHQNVQIAMPGTVDSREIAEDKNSVSKPDEERIYTSFTKKQLDDLVKDANKLLSSNITEMRYVLHDKLNTYYIRLEDAVTHELIREIPPKKFMDMYAAIAEKLGLIVNKRV</sequence>
<proteinExistence type="predicted"/>
<keyword evidence="2" id="KW-0966">Cell projection</keyword>
<dbReference type="PANTHER" id="PTHR37166:SF1">
    <property type="entry name" value="PROTEIN FLAG"/>
    <property type="match status" value="1"/>
</dbReference>
<dbReference type="SUPFAM" id="SSF160214">
    <property type="entry name" value="FlaG-like"/>
    <property type="match status" value="1"/>
</dbReference>
<dbReference type="InterPro" id="IPR005186">
    <property type="entry name" value="FlaG"/>
</dbReference>
<dbReference type="AlphaFoldDB" id="A0AAU8IC64"/>
<dbReference type="PANTHER" id="PTHR37166">
    <property type="entry name" value="PROTEIN FLAG"/>
    <property type="match status" value="1"/>
</dbReference>
<dbReference type="Pfam" id="PF03646">
    <property type="entry name" value="FlaG"/>
    <property type="match status" value="1"/>
</dbReference>
<feature type="region of interest" description="Disordered" evidence="1">
    <location>
        <begin position="22"/>
        <end position="42"/>
    </location>
</feature>
<accession>A0AAU8IC64</accession>
<evidence type="ECO:0000256" key="1">
    <source>
        <dbReference type="SAM" id="MobiDB-lite"/>
    </source>
</evidence>